<feature type="compositionally biased region" description="Low complexity" evidence="1">
    <location>
        <begin position="133"/>
        <end position="149"/>
    </location>
</feature>
<feature type="compositionally biased region" description="Low complexity" evidence="1">
    <location>
        <begin position="1465"/>
        <end position="1482"/>
    </location>
</feature>
<feature type="compositionally biased region" description="Polar residues" evidence="1">
    <location>
        <begin position="360"/>
        <end position="381"/>
    </location>
</feature>
<feature type="compositionally biased region" description="Basic and acidic residues" evidence="1">
    <location>
        <begin position="930"/>
        <end position="941"/>
    </location>
</feature>
<feature type="compositionally biased region" description="Basic and acidic residues" evidence="1">
    <location>
        <begin position="194"/>
        <end position="203"/>
    </location>
</feature>
<feature type="region of interest" description="Disordered" evidence="1">
    <location>
        <begin position="352"/>
        <end position="390"/>
    </location>
</feature>
<feature type="compositionally biased region" description="Polar residues" evidence="1">
    <location>
        <begin position="1411"/>
        <end position="1439"/>
    </location>
</feature>
<reference evidence="2 3" key="2">
    <citation type="journal article" date="2013" name="PLoS Genet.">
        <title>Comparative genome structure, secondary metabolite, and effector coding capacity across Cochliobolus pathogens.</title>
        <authorList>
            <person name="Condon B.J."/>
            <person name="Leng Y."/>
            <person name="Wu D."/>
            <person name="Bushley K.E."/>
            <person name="Ohm R.A."/>
            <person name="Otillar R."/>
            <person name="Martin J."/>
            <person name="Schackwitz W."/>
            <person name="Grimwood J."/>
            <person name="MohdZainudin N."/>
            <person name="Xue C."/>
            <person name="Wang R."/>
            <person name="Manning V.A."/>
            <person name="Dhillon B."/>
            <person name="Tu Z.J."/>
            <person name="Steffenson B.J."/>
            <person name="Salamov A."/>
            <person name="Sun H."/>
            <person name="Lowry S."/>
            <person name="LaButti K."/>
            <person name="Han J."/>
            <person name="Copeland A."/>
            <person name="Lindquist E."/>
            <person name="Barry K."/>
            <person name="Schmutz J."/>
            <person name="Baker S.E."/>
            <person name="Ciuffetti L.M."/>
            <person name="Grigoriev I.V."/>
            <person name="Zhong S."/>
            <person name="Turgeon B.G."/>
        </authorList>
    </citation>
    <scope>NUCLEOTIDE SEQUENCE [LARGE SCALE GENOMIC DNA]</scope>
    <source>
        <strain evidence="3">28A</strain>
    </source>
</reference>
<dbReference type="HOGENOM" id="CLU_252253_0_0_1"/>
<feature type="region of interest" description="Disordered" evidence="1">
    <location>
        <begin position="296"/>
        <end position="319"/>
    </location>
</feature>
<evidence type="ECO:0000313" key="2">
    <source>
        <dbReference type="EMBL" id="EOA89568.1"/>
    </source>
</evidence>
<accession>R0K9A6</accession>
<dbReference type="GeneID" id="19395023"/>
<dbReference type="STRING" id="671987.R0K9A6"/>
<feature type="compositionally biased region" description="Basic and acidic residues" evidence="1">
    <location>
        <begin position="995"/>
        <end position="1010"/>
    </location>
</feature>
<sequence>QYRLFFLVIPIARTSFDTTSPDPPTNKTEAGTGLPCLLLLQRYPTVRSTMLSDRDPNGGGRTSRASNVSALSRTSGKTAQRPPSSDFPALVGRGVSSMLRTETEMGNVGGVVLDDLSGVGSMHRTLQRHRAPSRMSTASSMSNTSSGASKHFRGYPSSSSAPRHSTGPHGPQYVANVLTPPMPNGTAPSSFDELGNRSRDPQRSRSMTNSMHPPYALSSNRSLTSLRPAHGSHPQNPYVYPGSYGAGLMPMNSNHRPISPALSDNTGMRPRASHRLEDQRLSNGGYGQAYANMGRAHRKRGQQNGGQGQQYRGLGNPHNVGQMRTRLPSQPSLLTPPLPANHKHRIAVEHARCKRPAPGSVSSGSTNLRADSDVPSSDMTSPPTPRDGTHIELLHNRDGTKAVDLRTMGSNKLIVSEEKTSVAYYDYSEQFDHDEYAQPDTRAIPTGFVDRTVIEQCVPASGVAALNSDSFLEQEAQPIMAQPANIAELPASPVARRITRDLILKGLEASTTGDIQSLAKSPNTSVDSERTQSVDLPVKPHSAADGQVRTSLHSAQNKENRYSILSQAGSSILDSSTLNFAVRHSIPVATNGGFGEEVAREFGRDANMAASPGRSTEDGMTDVLAGYQGGDSKCETDLLRNVTNSEKKTHAEEHTATGTEDVMKPLPLVIPSTSNHAHKPSDDQSFKSCTDMLEEPSGRALSDSQKDCVGSSGSATDTLRKREEHPKESGTCSFSTTSDAVGPDCEAFVPPSRLPLPSLGTMVMKKNKTSSDVSSGLPAVVPRKQPPVPRRESSFSTVANKLRPNSKTSVRKSSLSASGSSSTLSTTHPSLVVPQRDSSVSKEAQRVHAAVSFLMRPLPSRFAKGLKRADADDTPKSDETVLCTVASPQDTNGGAASKDVPVSPSTVDAEELIEKVSLTPTGVPPKTRVIRFDPPEADNQHKAFGNSPAPEKDQQTPGSMSPVVPEPSSVYSIQDHSSPSHEEACPHVVPTSSDSNRRDSQTTTHLEWHHYGQPCAAPDSQQMSLRPSNGIGSHLDSLALAPLTNSQEDSTTDLRLSRYRYPGPSRYLPDLKEESHEDSSLNTSASNLKSSSFRYPFGAPSGIRASGEDLINFSRRSSSRASCRRSGVDSSVGGALAQTHGLPSMRFSRINLFDGLSDDLGLRYSRSMEEVAHVSQRLSRANPPRPASAGDVKGLQISLAELEEVERSRMSMQPNTMMGLLAMHGARSPEFMAEIERLTIPSVGGLTQRFSEFFPSLREYYKCGESAEFPVEEEIEKHAIEEIHEVHPTQKRSSARLRPIRGVSHMVVIDDDLYEEMTGKEKGKEKEKNAASAMDEGAAATDASGAGSIGGESEKGKGVTTPPTQHETAPLPKLQGPSPVFLRPRSNTVNLQGRRHSGESALSSRRSLRSFVSTPTATETRPWNSDKNYPWTTSTNPSIDISLPPPTAAKHSPRPGPSHLRNRLSEASSASSFSTAQTATASPFGSPADSTAHARQHRFSSFGRSNDQPHEVGERYPTSALSPPTAIFRDHLSASDTSDDEYYDTSRKTRLSLRKRFSSSHKSTLHNPPHSRAARGKPNQDPAPPESTGPSAASIVQDSAGEAQAFSSAAKANRHTFRDAEGMRAADYRKQRIIDCLKTWWHKSSRLIRHLSIRKDSNTTSA</sequence>
<feature type="compositionally biased region" description="Low complexity" evidence="1">
    <location>
        <begin position="959"/>
        <end position="972"/>
    </location>
</feature>
<feature type="compositionally biased region" description="Basic and acidic residues" evidence="1">
    <location>
        <begin position="1318"/>
        <end position="1329"/>
    </location>
</feature>
<evidence type="ECO:0000313" key="3">
    <source>
        <dbReference type="Proteomes" id="UP000016935"/>
    </source>
</evidence>
<name>R0K9A6_EXST2</name>
<keyword evidence="3" id="KW-1185">Reference proteome</keyword>
<dbReference type="Proteomes" id="UP000016935">
    <property type="component" value="Unassembled WGS sequence"/>
</dbReference>
<dbReference type="eggNOG" id="ENOG502SI52">
    <property type="taxonomic scope" value="Eukaryota"/>
</dbReference>
<feature type="region of interest" description="Disordered" evidence="1">
    <location>
        <begin position="767"/>
        <end position="839"/>
    </location>
</feature>
<feature type="compositionally biased region" description="Polar residues" evidence="1">
    <location>
        <begin position="204"/>
        <end position="225"/>
    </location>
</feature>
<feature type="region of interest" description="Disordered" evidence="1">
    <location>
        <begin position="49"/>
        <end position="90"/>
    </location>
</feature>
<organism evidence="2 3">
    <name type="scientific">Exserohilum turcicum (strain 28A)</name>
    <name type="common">Northern leaf blight fungus</name>
    <name type="synonym">Setosphaeria turcica</name>
    <dbReference type="NCBI Taxonomy" id="671987"/>
    <lineage>
        <taxon>Eukaryota</taxon>
        <taxon>Fungi</taxon>
        <taxon>Dikarya</taxon>
        <taxon>Ascomycota</taxon>
        <taxon>Pezizomycotina</taxon>
        <taxon>Dothideomycetes</taxon>
        <taxon>Pleosporomycetidae</taxon>
        <taxon>Pleosporales</taxon>
        <taxon>Pleosporineae</taxon>
        <taxon>Pleosporaceae</taxon>
        <taxon>Exserohilum</taxon>
    </lineage>
</organism>
<feature type="region of interest" description="Disordered" evidence="1">
    <location>
        <begin position="1553"/>
        <end position="1613"/>
    </location>
</feature>
<dbReference type="EMBL" id="KB908504">
    <property type="protein sequence ID" value="EOA89568.1"/>
    <property type="molecule type" value="Genomic_DNA"/>
</dbReference>
<feature type="compositionally biased region" description="Basic and acidic residues" evidence="1">
    <location>
        <begin position="718"/>
        <end position="728"/>
    </location>
</feature>
<evidence type="ECO:0000256" key="1">
    <source>
        <dbReference type="SAM" id="MobiDB-lite"/>
    </source>
</evidence>
<feature type="compositionally biased region" description="Low complexity" evidence="1">
    <location>
        <begin position="811"/>
        <end position="833"/>
    </location>
</feature>
<feature type="compositionally biased region" description="Low complexity" evidence="1">
    <location>
        <begin position="1337"/>
        <end position="1346"/>
    </location>
</feature>
<feature type="compositionally biased region" description="Polar residues" evidence="1">
    <location>
        <begin position="1588"/>
        <end position="1597"/>
    </location>
</feature>
<dbReference type="RefSeq" id="XP_008022554.1">
    <property type="nucleotide sequence ID" value="XM_008024363.1"/>
</dbReference>
<protein>
    <submittedName>
        <fullName evidence="2">Uncharacterized protein</fullName>
    </submittedName>
</protein>
<feature type="compositionally biased region" description="Polar residues" evidence="1">
    <location>
        <begin position="63"/>
        <end position="83"/>
    </location>
</feature>
<feature type="region of interest" description="Disordered" evidence="1">
    <location>
        <begin position="1318"/>
        <end position="1524"/>
    </location>
</feature>
<feature type="compositionally biased region" description="Polar residues" evidence="1">
    <location>
        <begin position="794"/>
        <end position="808"/>
    </location>
</feature>
<reference evidence="2 3" key="1">
    <citation type="journal article" date="2012" name="PLoS Pathog.">
        <title>Diverse lifestyles and strategies of plant pathogenesis encoded in the genomes of eighteen Dothideomycetes fungi.</title>
        <authorList>
            <person name="Ohm R.A."/>
            <person name="Feau N."/>
            <person name="Henrissat B."/>
            <person name="Schoch C.L."/>
            <person name="Horwitz B.A."/>
            <person name="Barry K.W."/>
            <person name="Condon B.J."/>
            <person name="Copeland A.C."/>
            <person name="Dhillon B."/>
            <person name="Glaser F."/>
            <person name="Hesse C.N."/>
            <person name="Kosti I."/>
            <person name="LaButti K."/>
            <person name="Lindquist E.A."/>
            <person name="Lucas S."/>
            <person name="Salamov A.A."/>
            <person name="Bradshaw R.E."/>
            <person name="Ciuffetti L."/>
            <person name="Hamelin R.C."/>
            <person name="Kema G.H.J."/>
            <person name="Lawrence C."/>
            <person name="Scott J.A."/>
            <person name="Spatafora J.W."/>
            <person name="Turgeon B.G."/>
            <person name="de Wit P.J.G.M."/>
            <person name="Zhong S."/>
            <person name="Goodwin S.B."/>
            <person name="Grigoriev I.V."/>
        </authorList>
    </citation>
    <scope>NUCLEOTIDE SEQUENCE [LARGE SCALE GENOMIC DNA]</scope>
    <source>
        <strain evidence="3">28A</strain>
    </source>
</reference>
<gene>
    <name evidence="2" type="ORF">SETTUDRAFT_104041</name>
</gene>
<feature type="compositionally biased region" description="Polar residues" evidence="1">
    <location>
        <begin position="1019"/>
        <end position="1031"/>
    </location>
</feature>
<dbReference type="OrthoDB" id="3922633at2759"/>
<feature type="region of interest" description="Disordered" evidence="1">
    <location>
        <begin position="670"/>
        <end position="736"/>
    </location>
</feature>
<proteinExistence type="predicted"/>
<feature type="region of interest" description="Disordered" evidence="1">
    <location>
        <begin position="126"/>
        <end position="236"/>
    </location>
</feature>
<feature type="compositionally biased region" description="Basic and acidic residues" evidence="1">
    <location>
        <begin position="1069"/>
        <end position="1079"/>
    </location>
</feature>
<feature type="region of interest" description="Disordered" evidence="1">
    <location>
        <begin position="886"/>
        <end position="1086"/>
    </location>
</feature>
<feature type="non-terminal residue" evidence="2">
    <location>
        <position position="1"/>
    </location>
</feature>